<protein>
    <submittedName>
        <fullName evidence="1">Uncharacterized protein</fullName>
    </submittedName>
</protein>
<dbReference type="VEuPathDB" id="VectorBase:AARA006057"/>
<dbReference type="EMBL" id="APCN01005322">
    <property type="status" value="NOT_ANNOTATED_CDS"/>
    <property type="molecule type" value="Genomic_DNA"/>
</dbReference>
<dbReference type="EnsemblMetazoa" id="AARA006057-RA">
    <property type="protein sequence ID" value="AARA006057-PA"/>
    <property type="gene ID" value="AARA006057"/>
</dbReference>
<accession>A0A182HXM9</accession>
<keyword evidence="2" id="KW-1185">Reference proteome</keyword>
<evidence type="ECO:0000313" key="2">
    <source>
        <dbReference type="Proteomes" id="UP000075840"/>
    </source>
</evidence>
<sequence length="63" mass="6828">MKFLIMTICLFVLAFALVSAIPAVHDEGIFGADGAADETLNVQDPQAFLLKKLLLKKKLLLLG</sequence>
<dbReference type="AlphaFoldDB" id="A0A182HXM9"/>
<organism evidence="1 2">
    <name type="scientific">Anopheles arabiensis</name>
    <name type="common">Mosquito</name>
    <dbReference type="NCBI Taxonomy" id="7173"/>
    <lineage>
        <taxon>Eukaryota</taxon>
        <taxon>Metazoa</taxon>
        <taxon>Ecdysozoa</taxon>
        <taxon>Arthropoda</taxon>
        <taxon>Hexapoda</taxon>
        <taxon>Insecta</taxon>
        <taxon>Pterygota</taxon>
        <taxon>Neoptera</taxon>
        <taxon>Endopterygota</taxon>
        <taxon>Diptera</taxon>
        <taxon>Nematocera</taxon>
        <taxon>Culicoidea</taxon>
        <taxon>Culicidae</taxon>
        <taxon>Anophelinae</taxon>
        <taxon>Anopheles</taxon>
    </lineage>
</organism>
<dbReference type="Proteomes" id="UP000075840">
    <property type="component" value="Unassembled WGS sequence"/>
</dbReference>
<evidence type="ECO:0000313" key="1">
    <source>
        <dbReference type="EnsemblMetazoa" id="AARA006057-PA"/>
    </source>
</evidence>
<proteinExistence type="predicted"/>
<reference evidence="1" key="1">
    <citation type="submission" date="2022-08" db="UniProtKB">
        <authorList>
            <consortium name="EnsemblMetazoa"/>
        </authorList>
    </citation>
    <scope>IDENTIFICATION</scope>
    <source>
        <strain evidence="1">Dongola</strain>
    </source>
</reference>
<name>A0A182HXM9_ANOAR</name>